<reference evidence="1" key="1">
    <citation type="submission" date="2023-03" db="EMBL/GenBank/DDBJ databases">
        <authorList>
            <person name="Steffen K."/>
            <person name="Cardenas P."/>
        </authorList>
    </citation>
    <scope>NUCLEOTIDE SEQUENCE</scope>
</reference>
<dbReference type="Gene3D" id="3.30.230.10">
    <property type="match status" value="1"/>
</dbReference>
<dbReference type="Proteomes" id="UP001174909">
    <property type="component" value="Unassembled WGS sequence"/>
</dbReference>
<accession>A0AA35QXS0</accession>
<evidence type="ECO:0000313" key="1">
    <source>
        <dbReference type="EMBL" id="CAI7995043.1"/>
    </source>
</evidence>
<protein>
    <submittedName>
        <fullName evidence="1">Uncharacterized protein</fullName>
    </submittedName>
</protein>
<sequence>MNATAEILKGNNPMKVEQIFGPDIKPYEVLEFESMLRYEDFQMFSEYGFQKNGRVIITRAPARLDVMGGIAAHCGANVLGLTLERSAVVGCQARQDRRLSALSFDTAIHGYQSAFQISIDDFYTDGNLKSYGACPIAFRAKPTSPMDRICPRRVFRTPERGADRLSAARRGGCC</sequence>
<dbReference type="InterPro" id="IPR014721">
    <property type="entry name" value="Ribsml_uS5_D2-typ_fold_subgr"/>
</dbReference>
<evidence type="ECO:0000313" key="2">
    <source>
        <dbReference type="Proteomes" id="UP001174909"/>
    </source>
</evidence>
<gene>
    <name evidence="1" type="ORF">GBAR_LOCUS1599</name>
</gene>
<keyword evidence="2" id="KW-1185">Reference proteome</keyword>
<name>A0AA35QXS0_GEOBA</name>
<proteinExistence type="predicted"/>
<dbReference type="SUPFAM" id="SSF54211">
    <property type="entry name" value="Ribosomal protein S5 domain 2-like"/>
    <property type="match status" value="1"/>
</dbReference>
<dbReference type="AlphaFoldDB" id="A0AA35QXS0"/>
<dbReference type="EMBL" id="CASHTH010000237">
    <property type="protein sequence ID" value="CAI7995043.1"/>
    <property type="molecule type" value="Genomic_DNA"/>
</dbReference>
<comment type="caution">
    <text evidence="1">The sequence shown here is derived from an EMBL/GenBank/DDBJ whole genome shotgun (WGS) entry which is preliminary data.</text>
</comment>
<dbReference type="InterPro" id="IPR020568">
    <property type="entry name" value="Ribosomal_Su5_D2-typ_SF"/>
</dbReference>
<organism evidence="1 2">
    <name type="scientific">Geodia barretti</name>
    <name type="common">Barrett's horny sponge</name>
    <dbReference type="NCBI Taxonomy" id="519541"/>
    <lineage>
        <taxon>Eukaryota</taxon>
        <taxon>Metazoa</taxon>
        <taxon>Porifera</taxon>
        <taxon>Demospongiae</taxon>
        <taxon>Heteroscleromorpha</taxon>
        <taxon>Tetractinellida</taxon>
        <taxon>Astrophorina</taxon>
        <taxon>Geodiidae</taxon>
        <taxon>Geodia</taxon>
    </lineage>
</organism>